<dbReference type="InterPro" id="IPR037026">
    <property type="entry name" value="Vgr_OB-fold_dom_sf"/>
</dbReference>
<comment type="caution">
    <text evidence="6">The sequence shown here is derived from an EMBL/GenBank/DDBJ whole genome shotgun (WGS) entry which is preliminary data.</text>
</comment>
<dbReference type="EMBL" id="JANUHC010000003">
    <property type="protein sequence ID" value="MCS0629556.1"/>
    <property type="molecule type" value="Genomic_DNA"/>
</dbReference>
<dbReference type="NCBIfam" id="TIGR03361">
    <property type="entry name" value="VI_Rhs_Vgr"/>
    <property type="match status" value="1"/>
</dbReference>
<dbReference type="Gene3D" id="2.40.50.230">
    <property type="entry name" value="Gp5 N-terminal domain"/>
    <property type="match status" value="1"/>
</dbReference>
<evidence type="ECO:0000259" key="4">
    <source>
        <dbReference type="Pfam" id="PF10106"/>
    </source>
</evidence>
<name>A0ABT2BWW7_9BURK</name>
<dbReference type="SUPFAM" id="SSF69349">
    <property type="entry name" value="Phage fibre proteins"/>
    <property type="match status" value="1"/>
</dbReference>
<dbReference type="RefSeq" id="WP_259448691.1">
    <property type="nucleotide sequence ID" value="NZ_CP119520.1"/>
</dbReference>
<keyword evidence="7" id="KW-1185">Reference proteome</keyword>
<dbReference type="InterPro" id="IPR028244">
    <property type="entry name" value="T6SS_Rhs_Vgr_dom"/>
</dbReference>
<evidence type="ECO:0000313" key="6">
    <source>
        <dbReference type="EMBL" id="MCS0629556.1"/>
    </source>
</evidence>
<sequence length="934" mass="102416">MNSRDLAGAFLSALTQTNRPIRLRLAGERRLRDEVLLVKRVVGNETMCGGFEYRLQCVSAQSGLALKDFIALPIELQLVTDRGELRSVCGIVTHAFAGQSDGGLATYQLVARDALAIMEQRVNTRVFRNKNEVDVSLMILDEWRQTNGVLANAFDVDTVQLQGTYPAREFIMQHNESDAAFLRRLWKRQGIAWFMRPGRASKDDRSDTPAHTLVLFDDVMGLAQNSAGIVRYHRDHATELRDSITTWTAVRSLKPGGITRHSWDYASVRLMETQALTTMQQGAMGDQLAAGIDEYVVDVPHAGDDMKDYRRLGDLRVRRHEYEAKCFHGESGVRDLCVGEWIGLSGHPEIDTHPSDERQFVITELSVLADSNLPKAVDEKIQRLFSANGWQTELATSSLLQSNAEREVRYSNRFTCVRRGIPIVPSFDPRTDLPVATLQSALVVGPEGEEVHCDAMGRVKIRFPATRQQDHAGAGASDTDTDSAWVRVVSTWAGGQRGAFTLPRVGDEVIVDFLGGDPDKPLIVGQVYNGAASPPKFNHTGTLPENKYLSGIKSKEVQGGRLNQLRLDDTPEQISAQLASEHGYSELNLGWLTHPRQGGKARPRGEGAELRSDNSVVIRSAQMLLLTTQAMLRAQGNQLERGMLQGLLESSQALLKELGEFAEQNQAMAVDLEPHKDLNENLRNAEKGTNTQSGGEVDTTSPLIAQYAHGGFLSATPYSSVSYSGQQHNVIAQQNIQAVAGERVNINARQGISLFSQKNGMKYIAHTGKVDIQAQHDSIGIAAGKDMTITASEGEITIAAQKSISLICGGAYVKIADGKIELGCSGDFTVKASTHKWDGPGRMSFDLPHFSGEGKPPAQWIGLDYRDADTGEAIDGAKYEIHFDKGPVLNGALDANGKVRRENVANKPVKKVIYKPRTPEKDKPAAPLSDLLQE</sequence>
<dbReference type="Gene3D" id="3.55.50.10">
    <property type="entry name" value="Baseplate protein-like domains"/>
    <property type="match status" value="1"/>
</dbReference>
<dbReference type="Gene3D" id="2.30.110.50">
    <property type="match status" value="1"/>
</dbReference>
<dbReference type="Pfam" id="PF13296">
    <property type="entry name" value="T6SS_Vgr"/>
    <property type="match status" value="1"/>
</dbReference>
<feature type="region of interest" description="Disordered" evidence="2">
    <location>
        <begin position="908"/>
        <end position="934"/>
    </location>
</feature>
<protein>
    <submittedName>
        <fullName evidence="6">Type VI secretion system tip protein VgrG</fullName>
    </submittedName>
</protein>
<feature type="domain" description="DUF2345" evidence="4">
    <location>
        <begin position="698"/>
        <end position="840"/>
    </location>
</feature>
<evidence type="ECO:0000256" key="1">
    <source>
        <dbReference type="ARBA" id="ARBA00005558"/>
    </source>
</evidence>
<dbReference type="InterPro" id="IPR018769">
    <property type="entry name" value="VgrG2_DUF2345"/>
</dbReference>
<evidence type="ECO:0000313" key="7">
    <source>
        <dbReference type="Proteomes" id="UP001165263"/>
    </source>
</evidence>
<gene>
    <name evidence="6" type="ORF">NX786_09445</name>
</gene>
<dbReference type="Proteomes" id="UP001165263">
    <property type="component" value="Unassembled WGS sequence"/>
</dbReference>
<dbReference type="SUPFAM" id="SSF69279">
    <property type="entry name" value="Phage tail proteins"/>
    <property type="match status" value="2"/>
</dbReference>
<accession>A0ABT2BWW7</accession>
<dbReference type="NCBIfam" id="TIGR01646">
    <property type="entry name" value="vgr_GE"/>
    <property type="match status" value="1"/>
</dbReference>
<proteinExistence type="inferred from homology"/>
<dbReference type="Pfam" id="PF10106">
    <property type="entry name" value="DUF2345"/>
    <property type="match status" value="1"/>
</dbReference>
<reference evidence="6" key="1">
    <citation type="submission" date="2022-08" db="EMBL/GenBank/DDBJ databases">
        <title>Reclassification of Massilia species as members of the genera Telluria, Duganella, Pseudoduganella, Mokoshia gen. nov. and Zemynaea gen. nov. using orthogonal and non-orthogonal genome-based approaches.</title>
        <authorList>
            <person name="Bowman J.P."/>
        </authorList>
    </citation>
    <scope>NUCLEOTIDE SEQUENCE</scope>
    <source>
        <strain evidence="6">LMG 11547</strain>
    </source>
</reference>
<dbReference type="SUPFAM" id="SSF69255">
    <property type="entry name" value="gp5 N-terminal domain-like"/>
    <property type="match status" value="1"/>
</dbReference>
<dbReference type="InterPro" id="IPR017847">
    <property type="entry name" value="T6SS_RhsGE_Vgr_subset"/>
</dbReference>
<dbReference type="Gene3D" id="4.10.220.110">
    <property type="match status" value="1"/>
</dbReference>
<organism evidence="6 7">
    <name type="scientific">Telluria mixta</name>
    <dbReference type="NCBI Taxonomy" id="34071"/>
    <lineage>
        <taxon>Bacteria</taxon>
        <taxon>Pseudomonadati</taxon>
        <taxon>Pseudomonadota</taxon>
        <taxon>Betaproteobacteria</taxon>
        <taxon>Burkholderiales</taxon>
        <taxon>Oxalobacteraceae</taxon>
        <taxon>Telluria group</taxon>
        <taxon>Telluria</taxon>
    </lineage>
</organism>
<evidence type="ECO:0000259" key="3">
    <source>
        <dbReference type="Pfam" id="PF04717"/>
    </source>
</evidence>
<feature type="domain" description="Gp5/Type VI secretion system Vgr protein OB-fold" evidence="3">
    <location>
        <begin position="478"/>
        <end position="528"/>
    </location>
</feature>
<dbReference type="InterPro" id="IPR006531">
    <property type="entry name" value="Gp5/Vgr_OB"/>
</dbReference>
<dbReference type="Pfam" id="PF04717">
    <property type="entry name" value="Phage_base_V"/>
    <property type="match status" value="1"/>
</dbReference>
<dbReference type="Pfam" id="PF05954">
    <property type="entry name" value="Phage_GPD"/>
    <property type="match status" value="1"/>
</dbReference>
<evidence type="ECO:0000256" key="2">
    <source>
        <dbReference type="SAM" id="MobiDB-lite"/>
    </source>
</evidence>
<dbReference type="InterPro" id="IPR006533">
    <property type="entry name" value="T6SS_Vgr_RhsGE"/>
</dbReference>
<feature type="domain" description="Putative type VI secretion system Rhs element associated Vgr" evidence="5">
    <location>
        <begin position="555"/>
        <end position="662"/>
    </location>
</feature>
<evidence type="ECO:0000259" key="5">
    <source>
        <dbReference type="Pfam" id="PF13296"/>
    </source>
</evidence>
<comment type="similarity">
    <text evidence="1">Belongs to the VgrG protein family.</text>
</comment>